<dbReference type="Proteomes" id="UP000001194">
    <property type="component" value="Unassembled WGS sequence"/>
</dbReference>
<gene>
    <name evidence="1" type="ORF">LACBIDRAFT_308799</name>
</gene>
<name>B0CX84_LACBS</name>
<dbReference type="EMBL" id="DS547093">
    <property type="protein sequence ID" value="EDR13628.1"/>
    <property type="molecule type" value="Genomic_DNA"/>
</dbReference>
<dbReference type="KEGG" id="lbc:LACBIDRAFT_308799"/>
<proteinExistence type="predicted"/>
<organism evidence="2">
    <name type="scientific">Laccaria bicolor (strain S238N-H82 / ATCC MYA-4686)</name>
    <name type="common">Bicoloured deceiver</name>
    <name type="synonym">Laccaria laccata var. bicolor</name>
    <dbReference type="NCBI Taxonomy" id="486041"/>
    <lineage>
        <taxon>Eukaryota</taxon>
        <taxon>Fungi</taxon>
        <taxon>Dikarya</taxon>
        <taxon>Basidiomycota</taxon>
        <taxon>Agaricomycotina</taxon>
        <taxon>Agaricomycetes</taxon>
        <taxon>Agaricomycetidae</taxon>
        <taxon>Agaricales</taxon>
        <taxon>Agaricineae</taxon>
        <taxon>Hydnangiaceae</taxon>
        <taxon>Laccaria</taxon>
    </lineage>
</organism>
<protein>
    <submittedName>
        <fullName evidence="1">Predicted protein</fullName>
    </submittedName>
</protein>
<evidence type="ECO:0000313" key="1">
    <source>
        <dbReference type="EMBL" id="EDR13628.1"/>
    </source>
</evidence>
<dbReference type="GeneID" id="6071213"/>
<evidence type="ECO:0000313" key="2">
    <source>
        <dbReference type="Proteomes" id="UP000001194"/>
    </source>
</evidence>
<sequence length="108" mass="11808">MSSVDIPREAPRKFVMGGGKAEGRIDELFRGIGCGWRMSRLRWLATWHVNISTPSTVRFQNTGCTLSFSRALEAGSIGGNVMRMSAHDTGVSTRCVAGHVFLSRKVPP</sequence>
<dbReference type="RefSeq" id="XP_001876126.1">
    <property type="nucleotide sequence ID" value="XM_001876091.1"/>
</dbReference>
<dbReference type="HOGENOM" id="CLU_2197411_0_0_1"/>
<keyword evidence="2" id="KW-1185">Reference proteome</keyword>
<reference evidence="1 2" key="1">
    <citation type="journal article" date="2008" name="Nature">
        <title>The genome of Laccaria bicolor provides insights into mycorrhizal symbiosis.</title>
        <authorList>
            <person name="Martin F."/>
            <person name="Aerts A."/>
            <person name="Ahren D."/>
            <person name="Brun A."/>
            <person name="Danchin E.G.J."/>
            <person name="Duchaussoy F."/>
            <person name="Gibon J."/>
            <person name="Kohler A."/>
            <person name="Lindquist E."/>
            <person name="Pereda V."/>
            <person name="Salamov A."/>
            <person name="Shapiro H.J."/>
            <person name="Wuyts J."/>
            <person name="Blaudez D."/>
            <person name="Buee M."/>
            <person name="Brokstein P."/>
            <person name="Canbaeck B."/>
            <person name="Cohen D."/>
            <person name="Courty P.E."/>
            <person name="Coutinho P.M."/>
            <person name="Delaruelle C."/>
            <person name="Detter J.C."/>
            <person name="Deveau A."/>
            <person name="DiFazio S."/>
            <person name="Duplessis S."/>
            <person name="Fraissinet-Tachet L."/>
            <person name="Lucic E."/>
            <person name="Frey-Klett P."/>
            <person name="Fourrey C."/>
            <person name="Feussner I."/>
            <person name="Gay G."/>
            <person name="Grimwood J."/>
            <person name="Hoegger P.J."/>
            <person name="Jain P."/>
            <person name="Kilaru S."/>
            <person name="Labbe J."/>
            <person name="Lin Y.C."/>
            <person name="Legue V."/>
            <person name="Le Tacon F."/>
            <person name="Marmeisse R."/>
            <person name="Melayah D."/>
            <person name="Montanini B."/>
            <person name="Muratet M."/>
            <person name="Nehls U."/>
            <person name="Niculita-Hirzel H."/>
            <person name="Oudot-Le Secq M.P."/>
            <person name="Peter M."/>
            <person name="Quesneville H."/>
            <person name="Rajashekar B."/>
            <person name="Reich M."/>
            <person name="Rouhier N."/>
            <person name="Schmutz J."/>
            <person name="Yin T."/>
            <person name="Chalot M."/>
            <person name="Henrissat B."/>
            <person name="Kuees U."/>
            <person name="Lucas S."/>
            <person name="Van de Peer Y."/>
            <person name="Podila G.K."/>
            <person name="Polle A."/>
            <person name="Pukkila P.J."/>
            <person name="Richardson P.M."/>
            <person name="Rouze P."/>
            <person name="Sanders I.R."/>
            <person name="Stajich J.E."/>
            <person name="Tunlid A."/>
            <person name="Tuskan G."/>
            <person name="Grigoriev I.V."/>
        </authorList>
    </citation>
    <scope>NUCLEOTIDE SEQUENCE [LARGE SCALE GENOMIC DNA]</scope>
    <source>
        <strain evidence="2">S238N-H82 / ATCC MYA-4686</strain>
    </source>
</reference>
<dbReference type="AlphaFoldDB" id="B0CX84"/>
<accession>B0CX84</accession>
<dbReference type="InParanoid" id="B0CX84"/>
<dbReference type="OrthoDB" id="3117738at2759"/>